<sequence>MTLFTQQATKHYAEQPWFVLNAASGFTLCPSAHPAVSHYYSFMVDINVEATYAVPDGCVDLIFDTNEESASAAICGTTLEASDALFKPEHRYFGVRFKLGMLPEFLNVRANEVINQTIDLGDTTITAHALIETMASCPSFAKRVEFFETILSKAASFEPSALTQFSLQQLIQHQGNMRMESLEQLTGYSLRTIQRQFKQDIGLPPKVFGRIIRCQAALHSLHKLNGVSYSDLAFSLGFSDQPHFLREFKKLVSTTPLAYQDTIRASGYNDKISLVANISQDNKGSIPTSKNFHQDDKS</sequence>
<evidence type="ECO:0000259" key="4">
    <source>
        <dbReference type="PROSITE" id="PS01124"/>
    </source>
</evidence>
<dbReference type="Gene3D" id="1.10.10.60">
    <property type="entry name" value="Homeodomain-like"/>
    <property type="match status" value="1"/>
</dbReference>
<dbReference type="GO" id="GO:0003700">
    <property type="term" value="F:DNA-binding transcription factor activity"/>
    <property type="evidence" value="ECO:0007669"/>
    <property type="project" value="InterPro"/>
</dbReference>
<comment type="caution">
    <text evidence="5">The sequence shown here is derived from an EMBL/GenBank/DDBJ whole genome shotgun (WGS) entry which is preliminary data.</text>
</comment>
<protein>
    <submittedName>
        <fullName evidence="5">AraC family transcriptional regulator</fullName>
    </submittedName>
</protein>
<proteinExistence type="predicted"/>
<evidence type="ECO:0000256" key="3">
    <source>
        <dbReference type="ARBA" id="ARBA00023163"/>
    </source>
</evidence>
<keyword evidence="2" id="KW-0238">DNA-binding</keyword>
<accession>A0A501X1U4</accession>
<dbReference type="InterPro" id="IPR009057">
    <property type="entry name" value="Homeodomain-like_sf"/>
</dbReference>
<dbReference type="OrthoDB" id="9809338at2"/>
<keyword evidence="6" id="KW-1185">Reference proteome</keyword>
<dbReference type="Pfam" id="PF12833">
    <property type="entry name" value="HTH_18"/>
    <property type="match status" value="1"/>
</dbReference>
<evidence type="ECO:0000256" key="2">
    <source>
        <dbReference type="ARBA" id="ARBA00023125"/>
    </source>
</evidence>
<keyword evidence="1" id="KW-0805">Transcription regulation</keyword>
<reference evidence="5 6" key="1">
    <citation type="submission" date="2019-06" db="EMBL/GenBank/DDBJ databases">
        <title>A novel bacterium of genus Marinomonas, isolated from coastal sand.</title>
        <authorList>
            <person name="Huang H."/>
            <person name="Mo K."/>
            <person name="Hu Y."/>
        </authorList>
    </citation>
    <scope>NUCLEOTIDE SEQUENCE [LARGE SCALE GENOMIC DNA]</scope>
    <source>
        <strain evidence="5 6">HB171799</strain>
    </source>
</reference>
<dbReference type="PANTHER" id="PTHR46796">
    <property type="entry name" value="HTH-TYPE TRANSCRIPTIONAL ACTIVATOR RHAS-RELATED"/>
    <property type="match status" value="1"/>
</dbReference>
<dbReference type="GO" id="GO:0043565">
    <property type="term" value="F:sequence-specific DNA binding"/>
    <property type="evidence" value="ECO:0007669"/>
    <property type="project" value="InterPro"/>
</dbReference>
<dbReference type="InterPro" id="IPR050204">
    <property type="entry name" value="AraC_XylS_family_regulators"/>
</dbReference>
<keyword evidence="3" id="KW-0804">Transcription</keyword>
<dbReference type="SUPFAM" id="SSF46689">
    <property type="entry name" value="Homeodomain-like"/>
    <property type="match status" value="1"/>
</dbReference>
<gene>
    <name evidence="5" type="ORF">FJM67_04010</name>
</gene>
<evidence type="ECO:0000313" key="6">
    <source>
        <dbReference type="Proteomes" id="UP000315901"/>
    </source>
</evidence>
<evidence type="ECO:0000256" key="1">
    <source>
        <dbReference type="ARBA" id="ARBA00023015"/>
    </source>
</evidence>
<dbReference type="PROSITE" id="PS01124">
    <property type="entry name" value="HTH_ARAC_FAMILY_2"/>
    <property type="match status" value="1"/>
</dbReference>
<dbReference type="InterPro" id="IPR046532">
    <property type="entry name" value="DUF6597"/>
</dbReference>
<evidence type="ECO:0000313" key="5">
    <source>
        <dbReference type="EMBL" id="TPE54433.1"/>
    </source>
</evidence>
<dbReference type="EMBL" id="VFRR01000005">
    <property type="protein sequence ID" value="TPE54433.1"/>
    <property type="molecule type" value="Genomic_DNA"/>
</dbReference>
<dbReference type="RefSeq" id="WP_140587385.1">
    <property type="nucleotide sequence ID" value="NZ_VFRR01000005.1"/>
</dbReference>
<feature type="domain" description="HTH araC/xylS-type" evidence="4">
    <location>
        <begin position="160"/>
        <end position="262"/>
    </location>
</feature>
<dbReference type="SMART" id="SM00342">
    <property type="entry name" value="HTH_ARAC"/>
    <property type="match status" value="1"/>
</dbReference>
<dbReference type="InterPro" id="IPR018060">
    <property type="entry name" value="HTH_AraC"/>
</dbReference>
<dbReference type="Proteomes" id="UP000315901">
    <property type="component" value="Unassembled WGS sequence"/>
</dbReference>
<dbReference type="Pfam" id="PF20240">
    <property type="entry name" value="DUF6597"/>
    <property type="match status" value="1"/>
</dbReference>
<organism evidence="5 6">
    <name type="scientific">Maribrevibacterium harenarium</name>
    <dbReference type="NCBI Taxonomy" id="2589817"/>
    <lineage>
        <taxon>Bacteria</taxon>
        <taxon>Pseudomonadati</taxon>
        <taxon>Pseudomonadota</taxon>
        <taxon>Gammaproteobacteria</taxon>
        <taxon>Oceanospirillales</taxon>
        <taxon>Oceanospirillaceae</taxon>
        <taxon>Maribrevibacterium</taxon>
    </lineage>
</organism>
<name>A0A501X1U4_9GAMM</name>
<dbReference type="AlphaFoldDB" id="A0A501X1U4"/>